<dbReference type="PANTHER" id="PTHR11851:SF209">
    <property type="entry name" value="CYTOCHROME B-C1 COMPLEX SUBUNIT 2, MITOCHONDRIAL"/>
    <property type="match status" value="1"/>
</dbReference>
<evidence type="ECO:0000256" key="5">
    <source>
        <dbReference type="ARBA" id="ARBA00022946"/>
    </source>
</evidence>
<keyword evidence="4" id="KW-0999">Mitochondrion inner membrane</keyword>
<evidence type="ECO:0000256" key="6">
    <source>
        <dbReference type="ARBA" id="ARBA00022982"/>
    </source>
</evidence>
<evidence type="ECO:0000256" key="1">
    <source>
        <dbReference type="ARBA" id="ARBA00004443"/>
    </source>
</evidence>
<evidence type="ECO:0000256" key="12">
    <source>
        <dbReference type="ARBA" id="ARBA00041778"/>
    </source>
</evidence>
<dbReference type="PhylomeDB" id="A0A060T3H4"/>
<evidence type="ECO:0000256" key="11">
    <source>
        <dbReference type="ARBA" id="ARBA00041372"/>
    </source>
</evidence>
<reference evidence="16" key="2">
    <citation type="submission" date="2014-06" db="EMBL/GenBank/DDBJ databases">
        <title>The complete genome of Blastobotrys (Arxula) adeninivorans LS3 - a yeast of biotechnological interest.</title>
        <authorList>
            <person name="Kunze G."/>
            <person name="Gaillardin C."/>
            <person name="Czernicka M."/>
            <person name="Durrens P."/>
            <person name="Martin T."/>
            <person name="Boer E."/>
            <person name="Gabaldon T."/>
            <person name="Cruz J."/>
            <person name="Talla E."/>
            <person name="Marck C."/>
            <person name="Goffeau A."/>
            <person name="Barbe V."/>
            <person name="Baret P."/>
            <person name="Baronian K."/>
            <person name="Beier S."/>
            <person name="Bleykasten C."/>
            <person name="Bode R."/>
            <person name="Casaregola S."/>
            <person name="Despons L."/>
            <person name="Fairhead C."/>
            <person name="Giersberg M."/>
            <person name="Gierski P."/>
            <person name="Hahnel U."/>
            <person name="Hartmann A."/>
            <person name="Jankowska D."/>
            <person name="Jubin C."/>
            <person name="Jung P."/>
            <person name="Lafontaine I."/>
            <person name="Leh-Louis V."/>
            <person name="Lemaire M."/>
            <person name="Marcet-Houben M."/>
            <person name="Mascher M."/>
            <person name="Morel G."/>
            <person name="Richard G.-F."/>
            <person name="Riechen J."/>
            <person name="Sacerdot C."/>
            <person name="Sarkar A."/>
            <person name="Savel G."/>
            <person name="Schacherer J."/>
            <person name="Sherman D."/>
            <person name="Straub M.-L."/>
            <person name="Stein N."/>
            <person name="Thierry A."/>
            <person name="Trautwein-Schult A."/>
            <person name="Westhof E."/>
            <person name="Worch S."/>
            <person name="Dujon B."/>
            <person name="Souciet J.-L."/>
            <person name="Wincker P."/>
            <person name="Scholz U."/>
            <person name="Neuveglise N."/>
        </authorList>
    </citation>
    <scope>NUCLEOTIDE SEQUENCE</scope>
    <source>
        <strain evidence="16">LS3</strain>
    </source>
</reference>
<evidence type="ECO:0000313" key="16">
    <source>
        <dbReference type="EMBL" id="CDP33457.1"/>
    </source>
</evidence>
<evidence type="ECO:0000256" key="13">
    <source>
        <dbReference type="ARBA" id="ARBA00042707"/>
    </source>
</evidence>
<organism evidence="16">
    <name type="scientific">Blastobotrys adeninivorans</name>
    <name type="common">Yeast</name>
    <name type="synonym">Arxula adeninivorans</name>
    <dbReference type="NCBI Taxonomy" id="409370"/>
    <lineage>
        <taxon>Eukaryota</taxon>
        <taxon>Fungi</taxon>
        <taxon>Dikarya</taxon>
        <taxon>Ascomycota</taxon>
        <taxon>Saccharomycotina</taxon>
        <taxon>Dipodascomycetes</taxon>
        <taxon>Dipodascales</taxon>
        <taxon>Trichomonascaceae</taxon>
        <taxon>Blastobotrys</taxon>
    </lineage>
</organism>
<keyword evidence="7" id="KW-0496">Mitochondrion</keyword>
<keyword evidence="5" id="KW-0809">Transit peptide</keyword>
<name>A0A060T3H4_BLAAD</name>
<evidence type="ECO:0000259" key="14">
    <source>
        <dbReference type="Pfam" id="PF00675"/>
    </source>
</evidence>
<keyword evidence="8" id="KW-0472">Membrane</keyword>
<dbReference type="Pfam" id="PF05193">
    <property type="entry name" value="Peptidase_M16_C"/>
    <property type="match status" value="1"/>
</dbReference>
<evidence type="ECO:0000256" key="7">
    <source>
        <dbReference type="ARBA" id="ARBA00023128"/>
    </source>
</evidence>
<evidence type="ECO:0000256" key="10">
    <source>
        <dbReference type="ARBA" id="ARBA00040751"/>
    </source>
</evidence>
<evidence type="ECO:0000256" key="4">
    <source>
        <dbReference type="ARBA" id="ARBA00022792"/>
    </source>
</evidence>
<protein>
    <recommendedName>
        <fullName evidence="10">Cytochrome b-c1 complex subunit 2, mitochondrial</fullName>
    </recommendedName>
    <alternativeName>
        <fullName evidence="12">Complex III subunit 2</fullName>
    </alternativeName>
    <alternativeName>
        <fullName evidence="11">Core protein II</fullName>
    </alternativeName>
    <alternativeName>
        <fullName evidence="13">Ubiquinol-cytochrome-c reductase complex core protein 2</fullName>
    </alternativeName>
</protein>
<dbReference type="AlphaFoldDB" id="A0A060T3H4"/>
<dbReference type="GO" id="GO:0046872">
    <property type="term" value="F:metal ion binding"/>
    <property type="evidence" value="ECO:0007669"/>
    <property type="project" value="InterPro"/>
</dbReference>
<evidence type="ECO:0000259" key="15">
    <source>
        <dbReference type="Pfam" id="PF05193"/>
    </source>
</evidence>
<dbReference type="Gene3D" id="3.30.830.10">
    <property type="entry name" value="Metalloenzyme, LuxS/M16 peptidase-like"/>
    <property type="match status" value="2"/>
</dbReference>
<dbReference type="EMBL" id="HG937691">
    <property type="protein sequence ID" value="CDP33457.1"/>
    <property type="molecule type" value="Genomic_DNA"/>
</dbReference>
<comment type="subcellular location">
    <subcellularLocation>
        <location evidence="1">Mitochondrion inner membrane</location>
        <topology evidence="1">Peripheral membrane protein</topology>
        <orientation evidence="1">Matrix side</orientation>
    </subcellularLocation>
</comment>
<sequence length="411" mass="43618">MLAARRPASSASRAFVRRFSTAESAGVSVTARDDQRPVSQLSLVVKAGSRYQPAPGVARVLEKFAYRNTEERSALRLVRETELLGGQLSTQLNRENLVLTAKFLREDLPYFVKALGDVAKSTLFRPHELVEDVAPLTKLEYSLVRASQPDVVALEAAHEVAFRKGLGNSLYANLDVTPVTLDGVKTFGKEAYTKSNVKVVASGVVPDDLNELVEKHFKHLSSGAALESPASTFYAGEARIPAPESTGDSVVLAFPVKPSPVNTVIANVLGAVNPVKWSVGHNPLAVAAAKTGATFKAQVHSYSDADLITITVNGDSTSVVRSGAQEAARVVKEAGASVNEDAVKRAVAQATFANLARSEVDIVSAALAPAVNYSTIKTQDVKSALESLAKGKVALAAVGQVHELPHLDELF</sequence>
<keyword evidence="3" id="KW-0679">Respiratory chain</keyword>
<dbReference type="GO" id="GO:0005743">
    <property type="term" value="C:mitochondrial inner membrane"/>
    <property type="evidence" value="ECO:0007669"/>
    <property type="project" value="UniProtKB-SubCell"/>
</dbReference>
<dbReference type="InterPro" id="IPR007863">
    <property type="entry name" value="Peptidase_M16_C"/>
</dbReference>
<dbReference type="Pfam" id="PF00675">
    <property type="entry name" value="Peptidase_M16"/>
    <property type="match status" value="1"/>
</dbReference>
<proteinExistence type="inferred from homology"/>
<evidence type="ECO:0000256" key="3">
    <source>
        <dbReference type="ARBA" id="ARBA00022660"/>
    </source>
</evidence>
<dbReference type="FunFam" id="3.30.830.10:FF:000021">
    <property type="entry name" value="Cytochrome b-c1 complex subunit 2"/>
    <property type="match status" value="1"/>
</dbReference>
<evidence type="ECO:0000256" key="2">
    <source>
        <dbReference type="ARBA" id="ARBA00022448"/>
    </source>
</evidence>
<dbReference type="InterPro" id="IPR011765">
    <property type="entry name" value="Pept_M16_N"/>
</dbReference>
<keyword evidence="6" id="KW-0249">Electron transport</keyword>
<gene>
    <name evidence="16" type="ORF">GNLVRS02_ARAD1A09812g</name>
</gene>
<feature type="domain" description="Peptidase M16 C-terminal" evidence="15">
    <location>
        <begin position="179"/>
        <end position="349"/>
    </location>
</feature>
<accession>A0A060T3H4</accession>
<comment type="similarity">
    <text evidence="9">Belongs to the peptidase M16 family. UQCRC2/QCR2 subfamily.</text>
</comment>
<evidence type="ECO:0000256" key="9">
    <source>
        <dbReference type="ARBA" id="ARBA00038146"/>
    </source>
</evidence>
<feature type="domain" description="Peptidase M16 N-terminal" evidence="14">
    <location>
        <begin position="29"/>
        <end position="171"/>
    </location>
</feature>
<dbReference type="InterPro" id="IPR011249">
    <property type="entry name" value="Metalloenz_LuxS/M16"/>
</dbReference>
<dbReference type="InterPro" id="IPR050361">
    <property type="entry name" value="MPP/UQCRC_Complex"/>
</dbReference>
<evidence type="ECO:0000256" key="8">
    <source>
        <dbReference type="ARBA" id="ARBA00023136"/>
    </source>
</evidence>
<dbReference type="SUPFAM" id="SSF63411">
    <property type="entry name" value="LuxS/MPP-like metallohydrolase"/>
    <property type="match status" value="2"/>
</dbReference>
<reference evidence="16" key="1">
    <citation type="submission" date="2014-02" db="EMBL/GenBank/DDBJ databases">
        <authorList>
            <person name="Genoscope - CEA"/>
        </authorList>
    </citation>
    <scope>NUCLEOTIDE SEQUENCE</scope>
    <source>
        <strain evidence="16">LS3</strain>
    </source>
</reference>
<keyword evidence="2" id="KW-0813">Transport</keyword>
<dbReference type="PANTHER" id="PTHR11851">
    <property type="entry name" value="METALLOPROTEASE"/>
    <property type="match status" value="1"/>
</dbReference>